<dbReference type="Proteomes" id="UP001145114">
    <property type="component" value="Unassembled WGS sequence"/>
</dbReference>
<feature type="non-terminal residue" evidence="1">
    <location>
        <position position="150"/>
    </location>
</feature>
<evidence type="ECO:0000313" key="2">
    <source>
        <dbReference type="Proteomes" id="UP001145114"/>
    </source>
</evidence>
<evidence type="ECO:0000313" key="1">
    <source>
        <dbReference type="EMBL" id="KAJ1677540.1"/>
    </source>
</evidence>
<keyword evidence="2" id="KW-1185">Reference proteome</keyword>
<feature type="non-terminal residue" evidence="1">
    <location>
        <position position="1"/>
    </location>
</feature>
<sequence length="150" mass="16288">LAVFNLHPRHVGLVVANFCNLMRIELYFETMRGNTGLIETAVWTVLAGLRHLETICVKHMSLPFDISLPDSMLLLENGGAASVPDVLASSGSLRAMVIPGLSFESAGVLLGFARLQHLQVLSTSLVNLDGRAPLLSHLIQRAFMSVQRLA</sequence>
<gene>
    <name evidence="1" type="ORF">EV182_005948</name>
</gene>
<proteinExistence type="predicted"/>
<accession>A0ACC1HLT9</accession>
<dbReference type="EMBL" id="JAMZIH010002293">
    <property type="protein sequence ID" value="KAJ1677540.1"/>
    <property type="molecule type" value="Genomic_DNA"/>
</dbReference>
<protein>
    <submittedName>
        <fullName evidence="1">Uncharacterized protein</fullName>
    </submittedName>
</protein>
<organism evidence="1 2">
    <name type="scientific">Spiromyces aspiralis</name>
    <dbReference type="NCBI Taxonomy" id="68401"/>
    <lineage>
        <taxon>Eukaryota</taxon>
        <taxon>Fungi</taxon>
        <taxon>Fungi incertae sedis</taxon>
        <taxon>Zoopagomycota</taxon>
        <taxon>Kickxellomycotina</taxon>
        <taxon>Kickxellomycetes</taxon>
        <taxon>Kickxellales</taxon>
        <taxon>Kickxellaceae</taxon>
        <taxon>Spiromyces</taxon>
    </lineage>
</organism>
<comment type="caution">
    <text evidence="1">The sequence shown here is derived from an EMBL/GenBank/DDBJ whole genome shotgun (WGS) entry which is preliminary data.</text>
</comment>
<name>A0ACC1HLT9_9FUNG</name>
<reference evidence="1" key="1">
    <citation type="submission" date="2022-06" db="EMBL/GenBank/DDBJ databases">
        <title>Phylogenomic reconstructions and comparative analyses of Kickxellomycotina fungi.</title>
        <authorList>
            <person name="Reynolds N.K."/>
            <person name="Stajich J.E."/>
            <person name="Barry K."/>
            <person name="Grigoriev I.V."/>
            <person name="Crous P."/>
            <person name="Smith M.E."/>
        </authorList>
    </citation>
    <scope>NUCLEOTIDE SEQUENCE</scope>
    <source>
        <strain evidence="1">RSA 2271</strain>
    </source>
</reference>